<dbReference type="OrthoDB" id="279801at2"/>
<feature type="chain" id="PRO_5022211125" description="Thioredoxin domain-containing protein" evidence="2">
    <location>
        <begin position="25"/>
        <end position="297"/>
    </location>
</feature>
<proteinExistence type="predicted"/>
<dbReference type="KEGG" id="lcre:Pla8534_03250"/>
<keyword evidence="4" id="KW-1185">Reference proteome</keyword>
<evidence type="ECO:0000256" key="1">
    <source>
        <dbReference type="SAM" id="MobiDB-lite"/>
    </source>
</evidence>
<evidence type="ECO:0008006" key="5">
    <source>
        <dbReference type="Google" id="ProtNLM"/>
    </source>
</evidence>
<feature type="signal peptide" evidence="2">
    <location>
        <begin position="1"/>
        <end position="24"/>
    </location>
</feature>
<reference evidence="3 4" key="1">
    <citation type="submission" date="2019-02" db="EMBL/GenBank/DDBJ databases">
        <title>Deep-cultivation of Planctomycetes and their phenomic and genomic characterization uncovers novel biology.</title>
        <authorList>
            <person name="Wiegand S."/>
            <person name="Jogler M."/>
            <person name="Boedeker C."/>
            <person name="Pinto D."/>
            <person name="Vollmers J."/>
            <person name="Rivas-Marin E."/>
            <person name="Kohn T."/>
            <person name="Peeters S.H."/>
            <person name="Heuer A."/>
            <person name="Rast P."/>
            <person name="Oberbeckmann S."/>
            <person name="Bunk B."/>
            <person name="Jeske O."/>
            <person name="Meyerdierks A."/>
            <person name="Storesund J.E."/>
            <person name="Kallscheuer N."/>
            <person name="Luecker S."/>
            <person name="Lage O.M."/>
            <person name="Pohl T."/>
            <person name="Merkel B.J."/>
            <person name="Hornburger P."/>
            <person name="Mueller R.-W."/>
            <person name="Bruemmer F."/>
            <person name="Labrenz M."/>
            <person name="Spormann A.M."/>
            <person name="Op den Camp H."/>
            <person name="Overmann J."/>
            <person name="Amann R."/>
            <person name="Jetten M.S.M."/>
            <person name="Mascher T."/>
            <person name="Medema M.H."/>
            <person name="Devos D.P."/>
            <person name="Kaster A.-K."/>
            <person name="Ovreas L."/>
            <person name="Rohde M."/>
            <person name="Galperin M.Y."/>
            <person name="Jogler C."/>
        </authorList>
    </citation>
    <scope>NUCLEOTIDE SEQUENCE [LARGE SCALE GENOMIC DNA]</scope>
    <source>
        <strain evidence="3 4">Pla85_3_4</strain>
    </source>
</reference>
<organism evidence="3 4">
    <name type="scientific">Lignipirellula cremea</name>
    <dbReference type="NCBI Taxonomy" id="2528010"/>
    <lineage>
        <taxon>Bacteria</taxon>
        <taxon>Pseudomonadati</taxon>
        <taxon>Planctomycetota</taxon>
        <taxon>Planctomycetia</taxon>
        <taxon>Pirellulales</taxon>
        <taxon>Pirellulaceae</taxon>
        <taxon>Lignipirellula</taxon>
    </lineage>
</organism>
<evidence type="ECO:0000313" key="4">
    <source>
        <dbReference type="Proteomes" id="UP000317648"/>
    </source>
</evidence>
<protein>
    <recommendedName>
        <fullName evidence="5">Thioredoxin domain-containing protein</fullName>
    </recommendedName>
</protein>
<dbReference type="EMBL" id="CP036433">
    <property type="protein sequence ID" value="QDU92577.1"/>
    <property type="molecule type" value="Genomic_DNA"/>
</dbReference>
<evidence type="ECO:0000313" key="3">
    <source>
        <dbReference type="EMBL" id="QDU92577.1"/>
    </source>
</evidence>
<dbReference type="Proteomes" id="UP000317648">
    <property type="component" value="Chromosome"/>
</dbReference>
<dbReference type="RefSeq" id="WP_145048650.1">
    <property type="nucleotide sequence ID" value="NZ_CP036433.1"/>
</dbReference>
<feature type="region of interest" description="Disordered" evidence="1">
    <location>
        <begin position="198"/>
        <end position="220"/>
    </location>
</feature>
<keyword evidence="2" id="KW-0732">Signal</keyword>
<feature type="compositionally biased region" description="Low complexity" evidence="1">
    <location>
        <begin position="198"/>
        <end position="210"/>
    </location>
</feature>
<sequence precursor="true">MTRSLAIVPLLLFAALVIAPFARADEPVFSGPQPEEKLPPLKLQGVLGEEAGKQIDPLALAGDKSLLLIFFHQRTRPAFGLTNVLMKYAQSRRQDGLFAAVGFLGEDPAATEKWLQTVQRHLVPQATYAIAPGGVEGPGAFGLNRNVTLTVLLAKDGVTTASFALVQPSLPVDGQAILDAIAANLGDVRPAKIADISPQQPAARNGARPAARAEDRPGMSPDLLRSLLQPVIDKNATPAQVDAAAAKVEAAIAENPALGREIHRIATTIVNAGKLANYGTPHAQAKIKAWAEQQAPR</sequence>
<accession>A0A518DL68</accession>
<gene>
    <name evidence="3" type="ORF">Pla8534_03250</name>
</gene>
<evidence type="ECO:0000256" key="2">
    <source>
        <dbReference type="SAM" id="SignalP"/>
    </source>
</evidence>
<dbReference type="AlphaFoldDB" id="A0A518DL68"/>
<name>A0A518DL68_9BACT</name>